<keyword evidence="2" id="KW-1185">Reference proteome</keyword>
<comment type="caution">
    <text evidence="1">The sequence shown here is derived from an EMBL/GenBank/DDBJ whole genome shotgun (WGS) entry which is preliminary data.</text>
</comment>
<dbReference type="AlphaFoldDB" id="A0A3M7SYI2"/>
<dbReference type="EMBL" id="REGN01000604">
    <property type="protein sequence ID" value="RNA40709.1"/>
    <property type="molecule type" value="Genomic_DNA"/>
</dbReference>
<gene>
    <name evidence="1" type="ORF">BpHYR1_037128</name>
</gene>
<organism evidence="1 2">
    <name type="scientific">Brachionus plicatilis</name>
    <name type="common">Marine rotifer</name>
    <name type="synonym">Brachionus muelleri</name>
    <dbReference type="NCBI Taxonomy" id="10195"/>
    <lineage>
        <taxon>Eukaryota</taxon>
        <taxon>Metazoa</taxon>
        <taxon>Spiralia</taxon>
        <taxon>Gnathifera</taxon>
        <taxon>Rotifera</taxon>
        <taxon>Eurotatoria</taxon>
        <taxon>Monogononta</taxon>
        <taxon>Pseudotrocha</taxon>
        <taxon>Ploima</taxon>
        <taxon>Brachionidae</taxon>
        <taxon>Brachionus</taxon>
    </lineage>
</organism>
<evidence type="ECO:0000313" key="2">
    <source>
        <dbReference type="Proteomes" id="UP000276133"/>
    </source>
</evidence>
<evidence type="ECO:0000313" key="1">
    <source>
        <dbReference type="EMBL" id="RNA40709.1"/>
    </source>
</evidence>
<proteinExistence type="predicted"/>
<protein>
    <submittedName>
        <fullName evidence="1">Uncharacterized protein</fullName>
    </submittedName>
</protein>
<name>A0A3M7SYI2_BRAPC</name>
<reference evidence="1 2" key="1">
    <citation type="journal article" date="2018" name="Sci. Rep.">
        <title>Genomic signatures of local adaptation to the degree of environmental predictability in rotifers.</title>
        <authorList>
            <person name="Franch-Gras L."/>
            <person name="Hahn C."/>
            <person name="Garcia-Roger E.M."/>
            <person name="Carmona M.J."/>
            <person name="Serra M."/>
            <person name="Gomez A."/>
        </authorList>
    </citation>
    <scope>NUCLEOTIDE SEQUENCE [LARGE SCALE GENOMIC DNA]</scope>
    <source>
        <strain evidence="1">HYR1</strain>
    </source>
</reference>
<dbReference type="Proteomes" id="UP000276133">
    <property type="component" value="Unassembled WGS sequence"/>
</dbReference>
<sequence>MDVLELLLQNKNGDVDENTKFRINFLRGFKIISDFGKKKEKKISKSKNLKKFSFKKTFSSKNLLTKFSNKVKKNFFFQFKPLTNSRHQSDTSHCGSIEPVRVPLRVALVKKSPKDLKKEVKKTNNVTREIYLISCLRNM</sequence>
<accession>A0A3M7SYI2</accession>